<dbReference type="Pfam" id="PF00589">
    <property type="entry name" value="Phage_integrase"/>
    <property type="match status" value="1"/>
</dbReference>
<dbReference type="Pfam" id="PF14657">
    <property type="entry name" value="Arm-DNA-bind_4"/>
    <property type="match status" value="1"/>
</dbReference>
<dbReference type="PANTHER" id="PTHR30349">
    <property type="entry name" value="PHAGE INTEGRASE-RELATED"/>
    <property type="match status" value="1"/>
</dbReference>
<protein>
    <submittedName>
        <fullName evidence="7">Site-specific recombinase, phage integrase family</fullName>
    </submittedName>
</protein>
<evidence type="ECO:0000256" key="4">
    <source>
        <dbReference type="PROSITE-ProRule" id="PRU01248"/>
    </source>
</evidence>
<dbReference type="InterPro" id="IPR002104">
    <property type="entry name" value="Integrase_catalytic"/>
</dbReference>
<dbReference type="Gene3D" id="1.10.443.10">
    <property type="entry name" value="Intergrase catalytic core"/>
    <property type="match status" value="1"/>
</dbReference>
<comment type="similarity">
    <text evidence="1">Belongs to the 'phage' integrase family.</text>
</comment>
<evidence type="ECO:0000256" key="1">
    <source>
        <dbReference type="ARBA" id="ARBA00008857"/>
    </source>
</evidence>
<dbReference type="PROSITE" id="PS51900">
    <property type="entry name" value="CB"/>
    <property type="match status" value="1"/>
</dbReference>
<dbReference type="InterPro" id="IPR050090">
    <property type="entry name" value="Tyrosine_recombinase_XerCD"/>
</dbReference>
<feature type="domain" description="Core-binding (CB)" evidence="6">
    <location>
        <begin position="68"/>
        <end position="148"/>
    </location>
</feature>
<dbReference type="InterPro" id="IPR013762">
    <property type="entry name" value="Integrase-like_cat_sf"/>
</dbReference>
<dbReference type="Gene3D" id="1.10.150.130">
    <property type="match status" value="1"/>
</dbReference>
<sequence length="358" mass="41331">MDYNITYRQKDKGWQFIISYKINGTWKQKAKQGFKLKSDAKSAADKRVLELKKELKTDNILNTDYKTITFKQLSDAFITHNKLYKEPNTIEKYKNATAKFINLSSMRVKDIKKMHIQAGIDCLVSEAKASSTIITYLTQIKLMLNYYKDNYDSNYIVPVEKLSIPKKKIKEKLALTKDELFKLLDKLKNIDDDIYLVSLVAGTCGLRIGEIEGLTWSDIKIKTMELDVNKQWKKLKDGTIGFGNLKNNRRRMVPLPTDTLKKLLKYKESHPTDLTNRIIILNKYTLANKLDSTLKKAGGVTIHELRHTYATILIASNTMDFKTIAQILGHNVEQTLRTYSHVTNEMYKNAKKEIANIF</sequence>
<dbReference type="InterPro" id="IPR044068">
    <property type="entry name" value="CB"/>
</dbReference>
<accession>B2TM29</accession>
<dbReference type="EMBL" id="CP001056">
    <property type="protein sequence ID" value="ACD22698.1"/>
    <property type="molecule type" value="Genomic_DNA"/>
</dbReference>
<dbReference type="InterPro" id="IPR010998">
    <property type="entry name" value="Integrase_recombinase_N"/>
</dbReference>
<dbReference type="PROSITE" id="PS51898">
    <property type="entry name" value="TYR_RECOMBINASE"/>
    <property type="match status" value="1"/>
</dbReference>
<evidence type="ECO:0000256" key="2">
    <source>
        <dbReference type="ARBA" id="ARBA00023125"/>
    </source>
</evidence>
<dbReference type="HOGENOM" id="CLU_027562_17_0_9"/>
<dbReference type="SUPFAM" id="SSF56349">
    <property type="entry name" value="DNA breaking-rejoining enzymes"/>
    <property type="match status" value="1"/>
</dbReference>
<organism evidence="7">
    <name type="scientific">Clostridium botulinum (strain Eklund 17B / Type B)</name>
    <dbReference type="NCBI Taxonomy" id="935198"/>
    <lineage>
        <taxon>Bacteria</taxon>
        <taxon>Bacillati</taxon>
        <taxon>Bacillota</taxon>
        <taxon>Clostridia</taxon>
        <taxon>Eubacteriales</taxon>
        <taxon>Clostridiaceae</taxon>
        <taxon>Clostridium</taxon>
    </lineage>
</organism>
<evidence type="ECO:0000256" key="3">
    <source>
        <dbReference type="ARBA" id="ARBA00023172"/>
    </source>
</evidence>
<dbReference type="InterPro" id="IPR011010">
    <property type="entry name" value="DNA_brk_join_enz"/>
</dbReference>
<dbReference type="CDD" id="cd01189">
    <property type="entry name" value="INT_ICEBs1_C_like"/>
    <property type="match status" value="1"/>
</dbReference>
<proteinExistence type="inferred from homology"/>
<dbReference type="GO" id="GO:0006310">
    <property type="term" value="P:DNA recombination"/>
    <property type="evidence" value="ECO:0007669"/>
    <property type="project" value="UniProtKB-KW"/>
</dbReference>
<evidence type="ECO:0000259" key="6">
    <source>
        <dbReference type="PROSITE" id="PS51900"/>
    </source>
</evidence>
<keyword evidence="2 4" id="KW-0238">DNA-binding</keyword>
<evidence type="ECO:0000313" key="7">
    <source>
        <dbReference type="EMBL" id="ACD22698.1"/>
    </source>
</evidence>
<dbReference type="PANTHER" id="PTHR30349:SF41">
    <property type="entry name" value="INTEGRASE_RECOMBINASE PROTEIN MJ0367-RELATED"/>
    <property type="match status" value="1"/>
</dbReference>
<gene>
    <name evidence="7" type="ordered locus">CLL_A1953</name>
</gene>
<dbReference type="KEGG" id="cbk:CLL_A1953"/>
<dbReference type="AlphaFoldDB" id="B2TM29"/>
<name>B2TM29_CLOBB</name>
<feature type="domain" description="Tyr recombinase" evidence="5">
    <location>
        <begin position="170"/>
        <end position="352"/>
    </location>
</feature>
<reference evidence="7" key="1">
    <citation type="submission" date="2009-06" db="EMBL/GenBank/DDBJ databases">
        <authorList>
            <consortium name="US DOE Joint Genome Institute (JGI-PGF)"/>
            <person name="Lucas S."/>
            <person name="Copeland A."/>
            <person name="Lapidus A."/>
            <person name="Glavina del Rio T."/>
            <person name="Dalin E."/>
            <person name="Tice H."/>
            <person name="Bruce D."/>
            <person name="Goodwin L."/>
            <person name="Pitluck S."/>
            <person name="Kyrpides N."/>
            <person name="Mavromatis K."/>
            <person name="Ivanova N."/>
            <person name="Saunders E."/>
            <person name="Brettin T."/>
            <person name="Detter J.C."/>
            <person name="Han C."/>
            <person name="Larimer F."/>
            <person name="Land M."/>
            <person name="Hauser L."/>
            <person name="Markowitz V."/>
            <person name="Cheng J.-F."/>
            <person name="Hugenholtz P."/>
            <person name="Woyke T."/>
            <person name="Wu D."/>
            <person name="Gronow S."/>
            <person name="Klenk H.-P."/>
            <person name="Eisen J.A."/>
        </authorList>
    </citation>
    <scope>NUCLEOTIDE SEQUENCE</scope>
    <source>
        <strain evidence="7">Eklund 17B</strain>
    </source>
</reference>
<keyword evidence="3" id="KW-0233">DNA recombination</keyword>
<dbReference type="InterPro" id="IPR028259">
    <property type="entry name" value="AP2-like_int_N"/>
</dbReference>
<reference evidence="7" key="2">
    <citation type="submission" date="2009-08" db="EMBL/GenBank/DDBJ databases">
        <authorList>
            <person name="Shrivastava S."/>
            <person name="Brinkac L.M."/>
            <person name="Dodson R.J."/>
            <person name="Harkins D.M."/>
            <person name="Durkin A.S."/>
            <person name="Sutton G."/>
        </authorList>
    </citation>
    <scope>NUCLEOTIDE SEQUENCE</scope>
    <source>
        <strain evidence="7">Eklund 17B</strain>
    </source>
</reference>
<evidence type="ECO:0000259" key="5">
    <source>
        <dbReference type="PROSITE" id="PS51898"/>
    </source>
</evidence>
<dbReference type="GO" id="GO:0015074">
    <property type="term" value="P:DNA integration"/>
    <property type="evidence" value="ECO:0007669"/>
    <property type="project" value="InterPro"/>
</dbReference>
<dbReference type="GO" id="GO:0003677">
    <property type="term" value="F:DNA binding"/>
    <property type="evidence" value="ECO:0007669"/>
    <property type="project" value="UniProtKB-UniRule"/>
</dbReference>